<sequence>MAHLLANHHNIPRRWELEKCRTKLKDCGGSWRNIGGQSGKTWELQPRQMVRVRGFVVQSSASSAEKVGSVGYLVNECGWKVRRLVEKADEMRMVAQVQAEAFHVPVALFNDFFFQFFQAEVLSGLAFKLRSSPPNRYACLVAEAMANVSDSQKQLVGVVDVTVLRDQTVMDNLPPEAEEYLYVSGIAVLKAFRRQKIATALLKACDVLSTVWGLEYLALRAYEDDLGARRLYTSAGYEVVSGDPPWLTTWIGRKRRVLMIKRCNLNT</sequence>
<evidence type="ECO:0000313" key="2">
    <source>
        <dbReference type="EMBL" id="KAE8099915.1"/>
    </source>
</evidence>
<dbReference type="EMBL" id="CM017327">
    <property type="protein sequence ID" value="KAE8099915.1"/>
    <property type="molecule type" value="Genomic_DNA"/>
</dbReference>
<organism evidence="2 3">
    <name type="scientific">Carpinus fangiana</name>
    <dbReference type="NCBI Taxonomy" id="176857"/>
    <lineage>
        <taxon>Eukaryota</taxon>
        <taxon>Viridiplantae</taxon>
        <taxon>Streptophyta</taxon>
        <taxon>Embryophyta</taxon>
        <taxon>Tracheophyta</taxon>
        <taxon>Spermatophyta</taxon>
        <taxon>Magnoliopsida</taxon>
        <taxon>eudicotyledons</taxon>
        <taxon>Gunneridae</taxon>
        <taxon>Pentapetalae</taxon>
        <taxon>rosids</taxon>
        <taxon>fabids</taxon>
        <taxon>Fagales</taxon>
        <taxon>Betulaceae</taxon>
        <taxon>Carpinus</taxon>
    </lineage>
</organism>
<dbReference type="OrthoDB" id="1912023at2759"/>
<dbReference type="PROSITE" id="PS51186">
    <property type="entry name" value="GNAT"/>
    <property type="match status" value="1"/>
</dbReference>
<dbReference type="GO" id="GO:0008080">
    <property type="term" value="F:N-acetyltransferase activity"/>
    <property type="evidence" value="ECO:0007669"/>
    <property type="project" value="TreeGrafter"/>
</dbReference>
<dbReference type="PANTHER" id="PTHR42919:SF20">
    <property type="entry name" value="GCN5-RELATED N-ACETYLTRANSFERASE 10, CHLOROPLASTIC"/>
    <property type="match status" value="1"/>
</dbReference>
<gene>
    <name evidence="2" type="ORF">FH972_017859</name>
</gene>
<protein>
    <recommendedName>
        <fullName evidence="1">N-acetyltransferase domain-containing protein</fullName>
    </recommendedName>
</protein>
<dbReference type="InterPro" id="IPR051556">
    <property type="entry name" value="N-term/lysine_N-AcTrnsfr"/>
</dbReference>
<keyword evidence="3" id="KW-1185">Reference proteome</keyword>
<dbReference type="SUPFAM" id="SSF55729">
    <property type="entry name" value="Acyl-CoA N-acyltransferases (Nat)"/>
    <property type="match status" value="1"/>
</dbReference>
<dbReference type="InterPro" id="IPR000182">
    <property type="entry name" value="GNAT_dom"/>
</dbReference>
<accession>A0A5N6RM96</accession>
<dbReference type="Proteomes" id="UP000327013">
    <property type="component" value="Chromosome 7"/>
</dbReference>
<dbReference type="CDD" id="cd04301">
    <property type="entry name" value="NAT_SF"/>
    <property type="match status" value="1"/>
</dbReference>
<evidence type="ECO:0000313" key="3">
    <source>
        <dbReference type="Proteomes" id="UP000327013"/>
    </source>
</evidence>
<reference evidence="2 3" key="1">
    <citation type="submission" date="2019-06" db="EMBL/GenBank/DDBJ databases">
        <title>A chromosomal-level reference genome of Carpinus fangiana (Coryloideae, Betulaceae).</title>
        <authorList>
            <person name="Yang X."/>
            <person name="Wang Z."/>
            <person name="Zhang L."/>
            <person name="Hao G."/>
            <person name="Liu J."/>
            <person name="Yang Y."/>
        </authorList>
    </citation>
    <scope>NUCLEOTIDE SEQUENCE [LARGE SCALE GENOMIC DNA]</scope>
    <source>
        <strain evidence="2">Cfa_2016G</strain>
        <tissue evidence="2">Leaf</tissue>
    </source>
</reference>
<dbReference type="Pfam" id="PF00583">
    <property type="entry name" value="Acetyltransf_1"/>
    <property type="match status" value="1"/>
</dbReference>
<dbReference type="Gene3D" id="3.40.630.30">
    <property type="match status" value="1"/>
</dbReference>
<dbReference type="PANTHER" id="PTHR42919">
    <property type="entry name" value="N-ALPHA-ACETYLTRANSFERASE"/>
    <property type="match status" value="1"/>
</dbReference>
<evidence type="ECO:0000259" key="1">
    <source>
        <dbReference type="PROSITE" id="PS51186"/>
    </source>
</evidence>
<dbReference type="InterPro" id="IPR016181">
    <property type="entry name" value="Acyl_CoA_acyltransferase"/>
</dbReference>
<dbReference type="GO" id="GO:0007064">
    <property type="term" value="P:mitotic sister chromatid cohesion"/>
    <property type="evidence" value="ECO:0007669"/>
    <property type="project" value="TreeGrafter"/>
</dbReference>
<feature type="domain" description="N-acetyltransferase" evidence="1">
    <location>
        <begin position="92"/>
        <end position="264"/>
    </location>
</feature>
<dbReference type="GO" id="GO:0031415">
    <property type="term" value="C:NatA complex"/>
    <property type="evidence" value="ECO:0007669"/>
    <property type="project" value="TreeGrafter"/>
</dbReference>
<proteinExistence type="predicted"/>
<name>A0A5N6RM96_9ROSI</name>
<dbReference type="AlphaFoldDB" id="A0A5N6RM96"/>